<evidence type="ECO:0000313" key="1">
    <source>
        <dbReference type="EMBL" id="VAW94023.1"/>
    </source>
</evidence>
<protein>
    <submittedName>
        <fullName evidence="1">Uncharacterized protein</fullName>
    </submittedName>
</protein>
<organism evidence="1">
    <name type="scientific">hydrothermal vent metagenome</name>
    <dbReference type="NCBI Taxonomy" id="652676"/>
    <lineage>
        <taxon>unclassified sequences</taxon>
        <taxon>metagenomes</taxon>
        <taxon>ecological metagenomes</taxon>
    </lineage>
</organism>
<gene>
    <name evidence="1" type="ORF">MNBD_GAMMA22-2113</name>
</gene>
<accession>A0A3B1A1L7</accession>
<dbReference type="AlphaFoldDB" id="A0A3B1A1L7"/>
<name>A0A3B1A1L7_9ZZZZ</name>
<sequence length="138" mass="15194">MKMIKLFLITSAMLMTNFGFAADAPNYTGTHQHGFVTVNASITSMQGLLNVRSHPTPGHETSYVYTHHYANNVVWFQGRDGLSNRFFACVVNVGDPLYNQAVDIQNNSQEGARLLVSKSSTTSSCTRIGISNGSRYIQ</sequence>
<proteinExistence type="predicted"/>
<dbReference type="EMBL" id="UOFS01000014">
    <property type="protein sequence ID" value="VAW94023.1"/>
    <property type="molecule type" value="Genomic_DNA"/>
</dbReference>
<reference evidence="1" key="1">
    <citation type="submission" date="2018-06" db="EMBL/GenBank/DDBJ databases">
        <authorList>
            <person name="Zhirakovskaya E."/>
        </authorList>
    </citation>
    <scope>NUCLEOTIDE SEQUENCE</scope>
</reference>